<feature type="region of interest" description="Disordered" evidence="1">
    <location>
        <begin position="1"/>
        <end position="24"/>
    </location>
</feature>
<protein>
    <submittedName>
        <fullName evidence="2">Uncharacterized protein</fullName>
    </submittedName>
</protein>
<name>A0ABQ0IDM2_9ALTE</name>
<evidence type="ECO:0000256" key="1">
    <source>
        <dbReference type="SAM" id="MobiDB-lite"/>
    </source>
</evidence>
<proteinExistence type="predicted"/>
<accession>A0ABQ0IDM2</accession>
<gene>
    <name evidence="2" type="ORF">GAGA_4512</name>
</gene>
<dbReference type="EMBL" id="BAEK01000082">
    <property type="protein sequence ID" value="GAC07337.1"/>
    <property type="molecule type" value="Genomic_DNA"/>
</dbReference>
<dbReference type="Proteomes" id="UP000008372">
    <property type="component" value="Unassembled WGS sequence"/>
</dbReference>
<feature type="compositionally biased region" description="Polar residues" evidence="1">
    <location>
        <begin position="1"/>
        <end position="12"/>
    </location>
</feature>
<sequence>MVMESSPTSLSVVQPAGAERQKDSGFTHVCPFSQAAQCA</sequence>
<evidence type="ECO:0000313" key="2">
    <source>
        <dbReference type="EMBL" id="GAC07337.1"/>
    </source>
</evidence>
<reference evidence="2 3" key="1">
    <citation type="journal article" date="2014" name="Environ. Microbiol.">
        <title>Comparative genomics of the marine bacterial genus Glaciecola reveals the high degree of genomic diversity and genomic characteristic for cold adaptation.</title>
        <authorList>
            <person name="Qin Q.L."/>
            <person name="Xie B.B."/>
            <person name="Yu Y."/>
            <person name="Shu Y.L."/>
            <person name="Rong J.C."/>
            <person name="Zhang Y.J."/>
            <person name="Zhao D.L."/>
            <person name="Chen X.L."/>
            <person name="Zhang X.Y."/>
            <person name="Chen B."/>
            <person name="Zhou B.C."/>
            <person name="Zhang Y.Z."/>
        </authorList>
    </citation>
    <scope>NUCLEOTIDE SEQUENCE [LARGE SCALE GENOMIC DNA]</scope>
    <source>
        <strain evidence="2 3">NO2</strain>
    </source>
</reference>
<keyword evidence="3" id="KW-1185">Reference proteome</keyword>
<organism evidence="2 3">
    <name type="scientific">Paraglaciecola agarilytica NO2</name>
    <dbReference type="NCBI Taxonomy" id="1125747"/>
    <lineage>
        <taxon>Bacteria</taxon>
        <taxon>Pseudomonadati</taxon>
        <taxon>Pseudomonadota</taxon>
        <taxon>Gammaproteobacteria</taxon>
        <taxon>Alteromonadales</taxon>
        <taxon>Alteromonadaceae</taxon>
        <taxon>Paraglaciecola</taxon>
    </lineage>
</organism>
<evidence type="ECO:0000313" key="3">
    <source>
        <dbReference type="Proteomes" id="UP000008372"/>
    </source>
</evidence>
<comment type="caution">
    <text evidence="2">The sequence shown here is derived from an EMBL/GenBank/DDBJ whole genome shotgun (WGS) entry which is preliminary data.</text>
</comment>